<dbReference type="PROSITE" id="PS50113">
    <property type="entry name" value="PAC"/>
    <property type="match status" value="1"/>
</dbReference>
<dbReference type="Pfam" id="PF00512">
    <property type="entry name" value="HisKA"/>
    <property type="match status" value="1"/>
</dbReference>
<keyword evidence="8" id="KW-0067">ATP-binding</keyword>
<dbReference type="Gene3D" id="3.30.565.10">
    <property type="entry name" value="Histidine kinase-like ATPase, C-terminal domain"/>
    <property type="match status" value="1"/>
</dbReference>
<evidence type="ECO:0000313" key="25">
    <source>
        <dbReference type="Proteomes" id="UP000501991"/>
    </source>
</evidence>
<name>A0A6C1B4W6_9RHOO</name>
<dbReference type="SMART" id="SM00387">
    <property type="entry name" value="HATPase_c"/>
    <property type="match status" value="1"/>
</dbReference>
<dbReference type="SUPFAM" id="SSF47384">
    <property type="entry name" value="Homodimeric domain of signal transducing histidine kinase"/>
    <property type="match status" value="1"/>
</dbReference>
<dbReference type="InterPro" id="IPR004358">
    <property type="entry name" value="Sig_transdc_His_kin-like_C"/>
</dbReference>
<dbReference type="PANTHER" id="PTHR45339:SF1">
    <property type="entry name" value="HYBRID SIGNAL TRANSDUCTION HISTIDINE KINASE J"/>
    <property type="match status" value="1"/>
</dbReference>
<dbReference type="Gene3D" id="1.10.287.130">
    <property type="match status" value="1"/>
</dbReference>
<comment type="function">
    <text evidence="12">Member of the two-component regulatory system BvgS/BvgA. Phosphorylates BvgA via a four-step phosphorelay in response to environmental signals.</text>
</comment>
<dbReference type="Gene3D" id="3.30.450.20">
    <property type="entry name" value="PAS domain"/>
    <property type="match status" value="2"/>
</dbReference>
<keyword evidence="5 15" id="KW-0597">Phosphoprotein</keyword>
<dbReference type="FunFam" id="3.30.565.10:FF:000010">
    <property type="entry name" value="Sensor histidine kinase RcsC"/>
    <property type="match status" value="1"/>
</dbReference>
<evidence type="ECO:0000259" key="19">
    <source>
        <dbReference type="PROSITE" id="PS50109"/>
    </source>
</evidence>
<dbReference type="KEGG" id="azq:G3580_09790"/>
<dbReference type="InterPro" id="IPR036890">
    <property type="entry name" value="HATPase_C_sf"/>
</dbReference>
<dbReference type="GO" id="GO:0005886">
    <property type="term" value="C:plasma membrane"/>
    <property type="evidence" value="ECO:0007669"/>
    <property type="project" value="UniProtKB-SubCell"/>
</dbReference>
<dbReference type="SMART" id="SM00448">
    <property type="entry name" value="REC"/>
    <property type="match status" value="1"/>
</dbReference>
<comment type="catalytic activity">
    <reaction evidence="1">
        <text>ATP + protein L-histidine = ADP + protein N-phospho-L-histidine.</text>
        <dbReference type="EC" id="2.7.13.3"/>
    </reaction>
</comment>
<evidence type="ECO:0000256" key="12">
    <source>
        <dbReference type="ARBA" id="ARBA00058004"/>
    </source>
</evidence>
<dbReference type="GO" id="GO:0000155">
    <property type="term" value="F:phosphorelay sensor kinase activity"/>
    <property type="evidence" value="ECO:0007669"/>
    <property type="project" value="InterPro"/>
</dbReference>
<evidence type="ECO:0000256" key="11">
    <source>
        <dbReference type="ARBA" id="ARBA00023136"/>
    </source>
</evidence>
<keyword evidence="7" id="KW-0547">Nucleotide-binding</keyword>
<evidence type="ECO:0000259" key="20">
    <source>
        <dbReference type="PROSITE" id="PS50110"/>
    </source>
</evidence>
<evidence type="ECO:0000256" key="5">
    <source>
        <dbReference type="ARBA" id="ARBA00022553"/>
    </source>
</evidence>
<dbReference type="SUPFAM" id="SSF55874">
    <property type="entry name" value="ATPase domain of HSP90 chaperone/DNA topoisomerase II/histidine kinase"/>
    <property type="match status" value="1"/>
</dbReference>
<dbReference type="SUPFAM" id="SSF55785">
    <property type="entry name" value="PYP-like sensor domain (PAS domain)"/>
    <property type="match status" value="2"/>
</dbReference>
<evidence type="ECO:0000256" key="13">
    <source>
        <dbReference type="ARBA" id="ARBA00070152"/>
    </source>
</evidence>
<dbReference type="Pfam" id="PF00497">
    <property type="entry name" value="SBP_bac_3"/>
    <property type="match status" value="1"/>
</dbReference>
<comment type="subcellular location">
    <subcellularLocation>
        <location evidence="2">Cell membrane</location>
        <topology evidence="2">Multi-pass membrane protein</topology>
    </subcellularLocation>
</comment>
<evidence type="ECO:0000256" key="2">
    <source>
        <dbReference type="ARBA" id="ARBA00004651"/>
    </source>
</evidence>
<evidence type="ECO:0000259" key="23">
    <source>
        <dbReference type="PROSITE" id="PS50894"/>
    </source>
</evidence>
<sequence length="1112" mass="121053">MHRVLVLVCLCSATLAWAIPPRATPAAPTPEAITVVSDLNYPPYIFLDGDGHPDGYLAELWALWSQKTGIRVKLEAIRWAEAQQRVLDGTADVIDALMITPQRAKQFDFGTPYAKVPVAIYTDRHIGGLGKQAALRGFRVGVQAGDACIEHLQQQDITDRILYPDYTSMIEAALRKEVAAFCMDEAPADYYVHQLGAEQEFVKAFDVYQGELHRAVKAGNSAMLALVARGMARISDAERAHLKQKWLGTPFRLKPYLRAAGYVAMAAFILGVILAAWIWSLRQAIRSKTTALARETASLVASEERFRRVFEDSCQPFLISEGSRYVAVNRAALALLGMDDATQLVGKSIFDISPTRLADGRLAVEKAQEVLAIASKEGSVTFEWTHRHIDGTSIEMRIMLTAMTMDGRELLHASWTDISAQKKAEAEGERLRKELEDRVEARTAELARTTESLRRANSEQQAIFDATQIGVLFVVGNRIMRCNRAMEVLFGYSAEEVAGKNARMLFPDVETFEAVGELIVERLARHECFRDEAAMMRKDGTVFTARISTQRVDTGGMRPGFVSIIEDTTAEREAFNAIQRGKAMAEEAARLKSDFVANVSHEIRTPMTAILGMTHLMLREPGLSARQHESLTKIRGAGQHLLGILNDILDFSKIEAGKMVIEHVDFALADVLDDVASIASATSSSKQLSFGVEVAPEVPPFIVGDPTRIAQILTNYTTNALKFTDTGSVTVRVECEEERGADLVLRFSVTDTGCGLTPEQCARVFESFEQADSSTTRRHGGTGLGLTICKQLAAHMGGSVGVDSAVGAGSTFWFTVQVGRGTETAALRRGHAPAVSLAAPEGLESLKVLLVEDNPLNQEVALAMLAHFGITAELASNGATAVQMVQHKRYDLILMDMQMPVMDGLSATRAIRGHVHGSAAPIIAMTANAMVSDREACLAAGMNDHLGKPIDPEQLLARIRKWVHTGAPAEENPVPPDNVSTEALLDAAGGLRRCLGREALYHKTLGRFVEHFAGSARQAAKAIDDDDVKALRLAAHSLKGAAGQVGADRLRHQADRLEQAVVDDARDTWRDHCRALEGILADTLAAIQDHLPEADAATEDPPAPARGTSAQR</sequence>
<evidence type="ECO:0000256" key="8">
    <source>
        <dbReference type="ARBA" id="ARBA00022840"/>
    </source>
</evidence>
<evidence type="ECO:0000256" key="1">
    <source>
        <dbReference type="ARBA" id="ARBA00000085"/>
    </source>
</evidence>
<dbReference type="InterPro" id="IPR008207">
    <property type="entry name" value="Sig_transdc_His_kin_Hpt_dom"/>
</dbReference>
<dbReference type="PROSITE" id="PS50110">
    <property type="entry name" value="RESPONSE_REGULATORY"/>
    <property type="match status" value="1"/>
</dbReference>
<keyword evidence="9 17" id="KW-1133">Transmembrane helix</keyword>
<dbReference type="InterPro" id="IPR000700">
    <property type="entry name" value="PAS-assoc_C"/>
</dbReference>
<dbReference type="InterPro" id="IPR000014">
    <property type="entry name" value="PAS"/>
</dbReference>
<feature type="modified residue" description="Phosphohistidine" evidence="14">
    <location>
        <position position="1036"/>
    </location>
</feature>
<dbReference type="Pfam" id="PF02518">
    <property type="entry name" value="HATPase_c"/>
    <property type="match status" value="1"/>
</dbReference>
<dbReference type="RefSeq" id="WP_173765067.1">
    <property type="nucleotide sequence ID" value="NZ_CP048836.1"/>
</dbReference>
<dbReference type="PANTHER" id="PTHR45339">
    <property type="entry name" value="HYBRID SIGNAL TRANSDUCTION HISTIDINE KINASE J"/>
    <property type="match status" value="1"/>
</dbReference>
<dbReference type="SMART" id="SM00062">
    <property type="entry name" value="PBPb"/>
    <property type="match status" value="1"/>
</dbReference>
<dbReference type="CDD" id="cd00130">
    <property type="entry name" value="PAS"/>
    <property type="match status" value="2"/>
</dbReference>
<feature type="domain" description="Histidine kinase" evidence="19">
    <location>
        <begin position="598"/>
        <end position="820"/>
    </location>
</feature>
<dbReference type="EMBL" id="CP048836">
    <property type="protein sequence ID" value="QID17905.1"/>
    <property type="molecule type" value="Genomic_DNA"/>
</dbReference>
<evidence type="ECO:0000256" key="14">
    <source>
        <dbReference type="PROSITE-ProRule" id="PRU00110"/>
    </source>
</evidence>
<evidence type="ECO:0000256" key="15">
    <source>
        <dbReference type="PROSITE-ProRule" id="PRU00169"/>
    </source>
</evidence>
<keyword evidence="6 17" id="KW-0812">Transmembrane</keyword>
<dbReference type="InterPro" id="IPR005467">
    <property type="entry name" value="His_kinase_dom"/>
</dbReference>
<dbReference type="InterPro" id="IPR003594">
    <property type="entry name" value="HATPase_dom"/>
</dbReference>
<keyword evidence="4" id="KW-1003">Cell membrane</keyword>
<dbReference type="SMART" id="SM00388">
    <property type="entry name" value="HisKA"/>
    <property type="match status" value="1"/>
</dbReference>
<dbReference type="InterPro" id="IPR003661">
    <property type="entry name" value="HisK_dim/P_dom"/>
</dbReference>
<evidence type="ECO:0000259" key="22">
    <source>
        <dbReference type="PROSITE" id="PS50113"/>
    </source>
</evidence>
<protein>
    <recommendedName>
        <fullName evidence="13">Virulence sensor protein BvgS</fullName>
        <ecNumber evidence="3">2.7.13.3</ecNumber>
    </recommendedName>
</protein>
<dbReference type="InterPro" id="IPR036641">
    <property type="entry name" value="HPT_dom_sf"/>
</dbReference>
<dbReference type="GO" id="GO:0005524">
    <property type="term" value="F:ATP binding"/>
    <property type="evidence" value="ECO:0007669"/>
    <property type="project" value="UniProtKB-KW"/>
</dbReference>
<dbReference type="InterPro" id="IPR011006">
    <property type="entry name" value="CheY-like_superfamily"/>
</dbReference>
<dbReference type="InterPro" id="IPR001638">
    <property type="entry name" value="Solute-binding_3/MltF_N"/>
</dbReference>
<dbReference type="PROSITE" id="PS50109">
    <property type="entry name" value="HIS_KIN"/>
    <property type="match status" value="1"/>
</dbReference>
<dbReference type="Gene3D" id="1.20.120.160">
    <property type="entry name" value="HPT domain"/>
    <property type="match status" value="1"/>
</dbReference>
<evidence type="ECO:0000256" key="7">
    <source>
        <dbReference type="ARBA" id="ARBA00022741"/>
    </source>
</evidence>
<dbReference type="SUPFAM" id="SSF53850">
    <property type="entry name" value="Periplasmic binding protein-like II"/>
    <property type="match status" value="1"/>
</dbReference>
<keyword evidence="11 17" id="KW-0472">Membrane</keyword>
<dbReference type="CDD" id="cd13706">
    <property type="entry name" value="PBP2_HisK_like_1"/>
    <property type="match status" value="1"/>
</dbReference>
<evidence type="ECO:0000256" key="18">
    <source>
        <dbReference type="SAM" id="SignalP"/>
    </source>
</evidence>
<evidence type="ECO:0000259" key="21">
    <source>
        <dbReference type="PROSITE" id="PS50112"/>
    </source>
</evidence>
<organism evidence="24 25">
    <name type="scientific">Nitrogeniibacter mangrovi</name>
    <dbReference type="NCBI Taxonomy" id="2016596"/>
    <lineage>
        <taxon>Bacteria</taxon>
        <taxon>Pseudomonadati</taxon>
        <taxon>Pseudomonadota</taxon>
        <taxon>Betaproteobacteria</taxon>
        <taxon>Rhodocyclales</taxon>
        <taxon>Zoogloeaceae</taxon>
        <taxon>Nitrogeniibacter</taxon>
    </lineage>
</organism>
<dbReference type="EC" id="2.7.13.3" evidence="3"/>
<dbReference type="AlphaFoldDB" id="A0A6C1B4W6"/>
<evidence type="ECO:0000256" key="4">
    <source>
        <dbReference type="ARBA" id="ARBA00022475"/>
    </source>
</evidence>
<dbReference type="PROSITE" id="PS50894">
    <property type="entry name" value="HPT"/>
    <property type="match status" value="1"/>
</dbReference>
<dbReference type="InterPro" id="IPR036097">
    <property type="entry name" value="HisK_dim/P_sf"/>
</dbReference>
<dbReference type="InterPro" id="IPR001789">
    <property type="entry name" value="Sig_transdc_resp-reg_receiver"/>
</dbReference>
<dbReference type="Pfam" id="PF00072">
    <property type="entry name" value="Response_reg"/>
    <property type="match status" value="1"/>
</dbReference>
<accession>A0A6C1B4W6</accession>
<evidence type="ECO:0000256" key="9">
    <source>
        <dbReference type="ARBA" id="ARBA00022989"/>
    </source>
</evidence>
<dbReference type="CDD" id="cd00088">
    <property type="entry name" value="HPT"/>
    <property type="match status" value="1"/>
</dbReference>
<dbReference type="Pfam" id="PF01627">
    <property type="entry name" value="Hpt"/>
    <property type="match status" value="1"/>
</dbReference>
<dbReference type="SMART" id="SM00091">
    <property type="entry name" value="PAS"/>
    <property type="match status" value="2"/>
</dbReference>
<feature type="domain" description="PAC" evidence="22">
    <location>
        <begin position="529"/>
        <end position="580"/>
    </location>
</feature>
<reference evidence="24 25" key="1">
    <citation type="submission" date="2020-02" db="EMBL/GenBank/DDBJ databases">
        <title>Nitrogenibacter mangrovi gen. nov., sp. nov. isolated from mangrove sediment, a denitrifying betaproteobacterium.</title>
        <authorList>
            <person name="Liao H."/>
            <person name="Tian Y."/>
        </authorList>
    </citation>
    <scope>NUCLEOTIDE SEQUENCE [LARGE SCALE GENOMIC DNA]</scope>
    <source>
        <strain evidence="24 25">M9-3-2</strain>
    </source>
</reference>
<feature type="chain" id="PRO_5025678445" description="Virulence sensor protein BvgS" evidence="18">
    <location>
        <begin position="19"/>
        <end position="1112"/>
    </location>
</feature>
<dbReference type="Proteomes" id="UP000501991">
    <property type="component" value="Chromosome"/>
</dbReference>
<evidence type="ECO:0000256" key="10">
    <source>
        <dbReference type="ARBA" id="ARBA00023012"/>
    </source>
</evidence>
<feature type="signal peptide" evidence="18">
    <location>
        <begin position="1"/>
        <end position="18"/>
    </location>
</feature>
<dbReference type="PROSITE" id="PS50112">
    <property type="entry name" value="PAS"/>
    <property type="match status" value="1"/>
</dbReference>
<keyword evidence="18" id="KW-0732">Signal</keyword>
<evidence type="ECO:0000313" key="24">
    <source>
        <dbReference type="EMBL" id="QID17905.1"/>
    </source>
</evidence>
<proteinExistence type="predicted"/>
<dbReference type="Pfam" id="PF13426">
    <property type="entry name" value="PAS_9"/>
    <property type="match status" value="2"/>
</dbReference>
<gene>
    <name evidence="24" type="ORF">G3580_09790</name>
</gene>
<dbReference type="CDD" id="cd00082">
    <property type="entry name" value="HisKA"/>
    <property type="match status" value="1"/>
</dbReference>
<feature type="region of interest" description="Disordered" evidence="16">
    <location>
        <begin position="1093"/>
        <end position="1112"/>
    </location>
</feature>
<dbReference type="SUPFAM" id="SSF52172">
    <property type="entry name" value="CheY-like"/>
    <property type="match status" value="1"/>
</dbReference>
<feature type="domain" description="HPt" evidence="23">
    <location>
        <begin position="997"/>
        <end position="1098"/>
    </location>
</feature>
<dbReference type="CDD" id="cd16922">
    <property type="entry name" value="HATPase_EvgS-ArcB-TorS-like"/>
    <property type="match status" value="1"/>
</dbReference>
<feature type="modified residue" description="4-aspartylphosphate" evidence="15">
    <location>
        <position position="896"/>
    </location>
</feature>
<keyword evidence="25" id="KW-1185">Reference proteome</keyword>
<dbReference type="Gene3D" id="3.40.190.10">
    <property type="entry name" value="Periplasmic binding protein-like II"/>
    <property type="match status" value="2"/>
</dbReference>
<dbReference type="InterPro" id="IPR035965">
    <property type="entry name" value="PAS-like_dom_sf"/>
</dbReference>
<feature type="domain" description="PAS" evidence="21">
    <location>
        <begin position="476"/>
        <end position="508"/>
    </location>
</feature>
<keyword evidence="10" id="KW-0902">Two-component regulatory system</keyword>
<evidence type="ECO:0000256" key="6">
    <source>
        <dbReference type="ARBA" id="ARBA00022692"/>
    </source>
</evidence>
<dbReference type="SUPFAM" id="SSF47226">
    <property type="entry name" value="Histidine-containing phosphotransfer domain, HPT domain"/>
    <property type="match status" value="1"/>
</dbReference>
<feature type="transmembrane region" description="Helical" evidence="17">
    <location>
        <begin position="259"/>
        <end position="279"/>
    </location>
</feature>
<dbReference type="PRINTS" id="PR00344">
    <property type="entry name" value="BCTRLSENSOR"/>
</dbReference>
<dbReference type="Gene3D" id="3.40.50.2300">
    <property type="match status" value="1"/>
</dbReference>
<feature type="domain" description="Response regulatory" evidence="20">
    <location>
        <begin position="847"/>
        <end position="963"/>
    </location>
</feature>
<evidence type="ECO:0000256" key="16">
    <source>
        <dbReference type="SAM" id="MobiDB-lite"/>
    </source>
</evidence>
<evidence type="ECO:0000256" key="3">
    <source>
        <dbReference type="ARBA" id="ARBA00012438"/>
    </source>
</evidence>
<dbReference type="NCBIfam" id="TIGR00229">
    <property type="entry name" value="sensory_box"/>
    <property type="match status" value="2"/>
</dbReference>
<evidence type="ECO:0000256" key="17">
    <source>
        <dbReference type="SAM" id="Phobius"/>
    </source>
</evidence>
<dbReference type="CDD" id="cd17546">
    <property type="entry name" value="REC_hyHK_CKI1_RcsC-like"/>
    <property type="match status" value="1"/>
</dbReference>